<dbReference type="PRINTS" id="PR01270">
    <property type="entry name" value="HDASUPER"/>
</dbReference>
<accession>A0A813HFN1</accession>
<evidence type="ECO:0000256" key="4">
    <source>
        <dbReference type="ARBA" id="ARBA00022491"/>
    </source>
</evidence>
<comment type="caution">
    <text evidence="11">The sequence shown here is derived from an EMBL/GenBank/DDBJ whole genome shotgun (WGS) entry which is preliminary data.</text>
</comment>
<evidence type="ECO:0000313" key="11">
    <source>
        <dbReference type="EMBL" id="CAE8637156.1"/>
    </source>
</evidence>
<dbReference type="Proteomes" id="UP000654075">
    <property type="component" value="Unassembled WGS sequence"/>
</dbReference>
<dbReference type="PANTHER" id="PTHR10625">
    <property type="entry name" value="HISTONE DEACETYLASE HDAC1-RELATED"/>
    <property type="match status" value="1"/>
</dbReference>
<evidence type="ECO:0000256" key="1">
    <source>
        <dbReference type="ARBA" id="ARBA00004123"/>
    </source>
</evidence>
<name>A0A813HFN1_POLGL</name>
<dbReference type="InterPro" id="IPR023801">
    <property type="entry name" value="His_deacetylse_dom"/>
</dbReference>
<comment type="similarity">
    <text evidence="2">Belongs to the histone deacetylase family. HD type 2 subfamily.</text>
</comment>
<keyword evidence="5" id="KW-0378">Hydrolase</keyword>
<gene>
    <name evidence="11" type="ORF">PGLA1383_LOCUS52545</name>
</gene>
<keyword evidence="7" id="KW-0805">Transcription regulation</keyword>
<dbReference type="OrthoDB" id="424012at2759"/>
<dbReference type="EC" id="3.5.1.98" evidence="3"/>
<proteinExistence type="inferred from homology"/>
<evidence type="ECO:0000256" key="5">
    <source>
        <dbReference type="ARBA" id="ARBA00022801"/>
    </source>
</evidence>
<dbReference type="GO" id="GO:0141221">
    <property type="term" value="F:histone deacetylase activity, hydrolytic mechanism"/>
    <property type="evidence" value="ECO:0007669"/>
    <property type="project" value="UniProtKB-EC"/>
</dbReference>
<dbReference type="Pfam" id="PF00850">
    <property type="entry name" value="Hist_deacetyl"/>
    <property type="match status" value="1"/>
</dbReference>
<feature type="non-terminal residue" evidence="11">
    <location>
        <position position="1"/>
    </location>
</feature>
<reference evidence="11" key="1">
    <citation type="submission" date="2021-02" db="EMBL/GenBank/DDBJ databases">
        <authorList>
            <person name="Dougan E. K."/>
            <person name="Rhodes N."/>
            <person name="Thang M."/>
            <person name="Chan C."/>
        </authorList>
    </citation>
    <scope>NUCLEOTIDE SEQUENCE</scope>
</reference>
<keyword evidence="9" id="KW-0539">Nucleus</keyword>
<dbReference type="GO" id="GO:0000118">
    <property type="term" value="C:histone deacetylase complex"/>
    <property type="evidence" value="ECO:0007669"/>
    <property type="project" value="TreeGrafter"/>
</dbReference>
<evidence type="ECO:0000256" key="2">
    <source>
        <dbReference type="ARBA" id="ARBA00007738"/>
    </source>
</evidence>
<dbReference type="SUPFAM" id="SSF52768">
    <property type="entry name" value="Arginase/deacetylase"/>
    <property type="match status" value="1"/>
</dbReference>
<dbReference type="InterPro" id="IPR037138">
    <property type="entry name" value="His_deacetylse_dom_sf"/>
</dbReference>
<evidence type="ECO:0000256" key="8">
    <source>
        <dbReference type="ARBA" id="ARBA00023163"/>
    </source>
</evidence>
<dbReference type="Gene3D" id="3.40.800.20">
    <property type="entry name" value="Histone deacetylase domain"/>
    <property type="match status" value="1"/>
</dbReference>
<dbReference type="EMBL" id="CAJNNV010031627">
    <property type="protein sequence ID" value="CAE8637156.1"/>
    <property type="molecule type" value="Genomic_DNA"/>
</dbReference>
<dbReference type="InterPro" id="IPR000286">
    <property type="entry name" value="HDACs"/>
</dbReference>
<keyword evidence="12" id="KW-1185">Reference proteome</keyword>
<dbReference type="GO" id="GO:0005737">
    <property type="term" value="C:cytoplasm"/>
    <property type="evidence" value="ECO:0007669"/>
    <property type="project" value="TreeGrafter"/>
</dbReference>
<keyword evidence="6" id="KW-0156">Chromatin regulator</keyword>
<comment type="subcellular location">
    <subcellularLocation>
        <location evidence="1">Nucleus</location>
    </subcellularLocation>
</comment>
<dbReference type="CDD" id="cd09992">
    <property type="entry name" value="HDAC_classII"/>
    <property type="match status" value="1"/>
</dbReference>
<evidence type="ECO:0000313" key="12">
    <source>
        <dbReference type="Proteomes" id="UP000654075"/>
    </source>
</evidence>
<dbReference type="InterPro" id="IPR023696">
    <property type="entry name" value="Ureohydrolase_dom_sf"/>
</dbReference>
<dbReference type="OMA" id="HERSHWR"/>
<sequence length="398" mass="42332">MARKKGGARPEEAEPRAVLACADVPLTSAEAFQDGHGPLPEHPEVPSRVGSCISRLKNTPALWNSLRKLPKRRATDEELQLCHDEAHIVGLQKFAELSAQDGKPHFVPAHGPVCLSGPSCEVRADAEGDDTYVTAGSLEAARFAVGGLLEAVDEVMSPSGPSCGLALSRPPGHHASRNRSSGFCLVNNIAIAAAYARSRYPEVQRVLIFDWDVHHGQGTQQIFEQSADVLFVSFHRHDGHDFYPATGSASEVGSGPGKGYTVNVALPEGFGDAALFAACAQVLLPASRSFRPDLILVSAGFDAAKGDPLGGCIVAPRAFGLLTREMRRLAAEHAGGRIVFALEGGYNLDVLADCIEEVTTALVAKAPPNDQEPFAEAPLWLEGSTCQGAIRKTCEHHR</sequence>
<dbReference type="GO" id="GO:0040029">
    <property type="term" value="P:epigenetic regulation of gene expression"/>
    <property type="evidence" value="ECO:0007669"/>
    <property type="project" value="TreeGrafter"/>
</dbReference>
<dbReference type="PANTHER" id="PTHR10625:SF5">
    <property type="entry name" value="HISTONE DEACETYLASE"/>
    <property type="match status" value="1"/>
</dbReference>
<keyword evidence="4" id="KW-0678">Repressor</keyword>
<evidence type="ECO:0000256" key="3">
    <source>
        <dbReference type="ARBA" id="ARBA00012111"/>
    </source>
</evidence>
<protein>
    <recommendedName>
        <fullName evidence="3">histone deacetylase</fullName>
        <ecNumber evidence="3">3.5.1.98</ecNumber>
    </recommendedName>
</protein>
<evidence type="ECO:0000256" key="7">
    <source>
        <dbReference type="ARBA" id="ARBA00023015"/>
    </source>
</evidence>
<organism evidence="11 12">
    <name type="scientific">Polarella glacialis</name>
    <name type="common">Dinoflagellate</name>
    <dbReference type="NCBI Taxonomy" id="89957"/>
    <lineage>
        <taxon>Eukaryota</taxon>
        <taxon>Sar</taxon>
        <taxon>Alveolata</taxon>
        <taxon>Dinophyceae</taxon>
        <taxon>Suessiales</taxon>
        <taxon>Suessiaceae</taxon>
        <taxon>Polarella</taxon>
    </lineage>
</organism>
<evidence type="ECO:0000259" key="10">
    <source>
        <dbReference type="Pfam" id="PF00850"/>
    </source>
</evidence>
<dbReference type="AlphaFoldDB" id="A0A813HFN1"/>
<feature type="domain" description="Histone deacetylase" evidence="10">
    <location>
        <begin position="42"/>
        <end position="362"/>
    </location>
</feature>
<evidence type="ECO:0000256" key="9">
    <source>
        <dbReference type="ARBA" id="ARBA00023242"/>
    </source>
</evidence>
<evidence type="ECO:0000256" key="6">
    <source>
        <dbReference type="ARBA" id="ARBA00022853"/>
    </source>
</evidence>
<keyword evidence="8" id="KW-0804">Transcription</keyword>